<keyword evidence="1" id="KW-0436">Ligase</keyword>
<protein>
    <submittedName>
        <fullName evidence="1">Phenylacetate--CoA ligase family protein</fullName>
    </submittedName>
</protein>
<dbReference type="AlphaFoldDB" id="A0A6G6GT69"/>
<gene>
    <name evidence="1" type="ORF">G5B37_10265</name>
</gene>
<keyword evidence="2" id="KW-1185">Reference proteome</keyword>
<dbReference type="PANTHER" id="PTHR36932:SF1">
    <property type="entry name" value="CAPSULAR POLYSACCHARIDE BIOSYNTHESIS PROTEIN"/>
    <property type="match status" value="1"/>
</dbReference>
<sequence length="436" mass="50139">MLNLFDVTMRIKGFPVEEAQARLQEIKQIPEGSYTQYVEDSRNTIFSYHLKHTPFYRRFIADTATAVWEDIPILKKKDLQISLPQRLSDNFNAKKIHTGKTSGSSGTPLHYAKDYFCHALTWAGIIDRFGWYGLDFNTSYQARFYGIPLEFTAYQKERVKDRLSNRYRFPIFDLSEEKMEEFLSVFRRKKFDYINGHTSSIVLFAKFLKRKNIKLITICPTLTHCIVTSEMLFPDDKILLEDQLGVPVINEYGASELDLLAFTNTSGEFQVNSENIYLEIVDDAGKPVPYGMPGRILVTMLYNKAHPFIRYEVGDLGVLDETSTLKKPILKELLGRANDNAILVNGTTVPGHTFYYVAKSSMGEDSIVHEFVMIQNAKDTFTLKYVAERNLNKTEEEALQDALLTYLGVKVILKCERVELLDRSNRGKLKQFISEL</sequence>
<dbReference type="GO" id="GO:0016874">
    <property type="term" value="F:ligase activity"/>
    <property type="evidence" value="ECO:0007669"/>
    <property type="project" value="UniProtKB-KW"/>
</dbReference>
<dbReference type="KEGG" id="mgel:G5B37_10265"/>
<name>A0A6G6GT69_9FLAO</name>
<dbReference type="Gene3D" id="3.40.50.12780">
    <property type="entry name" value="N-terminal domain of ligase-like"/>
    <property type="match status" value="1"/>
</dbReference>
<dbReference type="SUPFAM" id="SSF56801">
    <property type="entry name" value="Acetyl-CoA synthetase-like"/>
    <property type="match status" value="1"/>
</dbReference>
<dbReference type="InterPro" id="IPR042099">
    <property type="entry name" value="ANL_N_sf"/>
</dbReference>
<organism evidence="1 2">
    <name type="scientific">Rasiella rasia</name>
    <dbReference type="NCBI Taxonomy" id="2744027"/>
    <lineage>
        <taxon>Bacteria</taxon>
        <taxon>Pseudomonadati</taxon>
        <taxon>Bacteroidota</taxon>
        <taxon>Flavobacteriia</taxon>
        <taxon>Flavobacteriales</taxon>
        <taxon>Flavobacteriaceae</taxon>
        <taxon>Rasiella</taxon>
    </lineage>
</organism>
<proteinExistence type="predicted"/>
<dbReference type="EMBL" id="CP049057">
    <property type="protein sequence ID" value="QIE60911.1"/>
    <property type="molecule type" value="Genomic_DNA"/>
</dbReference>
<dbReference type="PANTHER" id="PTHR36932">
    <property type="entry name" value="CAPSULAR POLYSACCHARIDE BIOSYNTHESIS PROTEIN"/>
    <property type="match status" value="1"/>
</dbReference>
<accession>A0A6G6GT69</accession>
<dbReference type="Proteomes" id="UP000505306">
    <property type="component" value="Chromosome"/>
</dbReference>
<dbReference type="InterPro" id="IPR053158">
    <property type="entry name" value="CapK_Type1_Caps_Biosynth"/>
</dbReference>
<evidence type="ECO:0000313" key="1">
    <source>
        <dbReference type="EMBL" id="QIE60911.1"/>
    </source>
</evidence>
<reference evidence="1 2" key="1">
    <citation type="submission" date="2020-02" db="EMBL/GenBank/DDBJ databases">
        <title>Complete genome sequence of Flavobacteriaceae bacterium.</title>
        <authorList>
            <person name="Kim S.-J."/>
            <person name="Kim Y.-S."/>
            <person name="Kim K.-H."/>
        </authorList>
    </citation>
    <scope>NUCLEOTIDE SEQUENCE [LARGE SCALE GENOMIC DNA]</scope>
    <source>
        <strain evidence="1 2">RR4-40</strain>
    </source>
</reference>
<evidence type="ECO:0000313" key="2">
    <source>
        <dbReference type="Proteomes" id="UP000505306"/>
    </source>
</evidence>